<keyword evidence="5" id="KW-0443">Lipid metabolism</keyword>
<proteinExistence type="predicted"/>
<evidence type="ECO:0000256" key="5">
    <source>
        <dbReference type="ARBA" id="ARBA00023098"/>
    </source>
</evidence>
<dbReference type="PANTHER" id="PTHR34043:SF3">
    <property type="entry name" value="ALPHA_BETA-HYDROLASES SUPERFAMILY PROTEIN"/>
    <property type="match status" value="1"/>
</dbReference>
<dbReference type="InterPro" id="IPR056304">
    <property type="entry name" value="Lip-like_C"/>
</dbReference>
<dbReference type="Proteomes" id="UP001498398">
    <property type="component" value="Unassembled WGS sequence"/>
</dbReference>
<name>A0ABR1JP52_9AGAR</name>
<protein>
    <recommendedName>
        <fullName evidence="6">Lipase-like C-terminal domain-containing protein</fullName>
    </recommendedName>
</protein>
<dbReference type="InterPro" id="IPR029058">
    <property type="entry name" value="AB_hydrolase_fold"/>
</dbReference>
<dbReference type="Gene3D" id="3.40.50.1820">
    <property type="entry name" value="alpha/beta hydrolase"/>
    <property type="match status" value="1"/>
</dbReference>
<dbReference type="Pfam" id="PF24708">
    <property type="entry name" value="Lip_C"/>
    <property type="match status" value="1"/>
</dbReference>
<evidence type="ECO:0000256" key="2">
    <source>
        <dbReference type="ARBA" id="ARBA00022525"/>
    </source>
</evidence>
<evidence type="ECO:0000256" key="4">
    <source>
        <dbReference type="ARBA" id="ARBA00022801"/>
    </source>
</evidence>
<evidence type="ECO:0000313" key="9">
    <source>
        <dbReference type="Proteomes" id="UP001498398"/>
    </source>
</evidence>
<keyword evidence="9" id="KW-1185">Reference proteome</keyword>
<keyword evidence="2" id="KW-0964">Secreted</keyword>
<comment type="subcellular location">
    <subcellularLocation>
        <location evidence="1">Secreted</location>
    </subcellularLocation>
</comment>
<dbReference type="PANTHER" id="PTHR34043">
    <property type="entry name" value="ALPHA/BETA-HYDROLASES SUPERFAMILY PROTEIN"/>
    <property type="match status" value="1"/>
</dbReference>
<evidence type="ECO:0000256" key="1">
    <source>
        <dbReference type="ARBA" id="ARBA00004613"/>
    </source>
</evidence>
<feature type="domain" description="Lipase-like C-terminal" evidence="6">
    <location>
        <begin position="21"/>
        <end position="292"/>
    </location>
</feature>
<keyword evidence="4" id="KW-0378">Hydrolase</keyword>
<evidence type="ECO:0000313" key="8">
    <source>
        <dbReference type="EMBL" id="KAK7465838.1"/>
    </source>
</evidence>
<comment type="caution">
    <text evidence="7">The sequence shown here is derived from an EMBL/GenBank/DDBJ whole genome shotgun (WGS) entry which is preliminary data.</text>
</comment>
<keyword evidence="3" id="KW-0732">Signal</keyword>
<organism evidence="7 9">
    <name type="scientific">Marasmiellus scandens</name>
    <dbReference type="NCBI Taxonomy" id="2682957"/>
    <lineage>
        <taxon>Eukaryota</taxon>
        <taxon>Fungi</taxon>
        <taxon>Dikarya</taxon>
        <taxon>Basidiomycota</taxon>
        <taxon>Agaricomycotina</taxon>
        <taxon>Agaricomycetes</taxon>
        <taxon>Agaricomycetidae</taxon>
        <taxon>Agaricales</taxon>
        <taxon>Marasmiineae</taxon>
        <taxon>Omphalotaceae</taxon>
        <taxon>Marasmiellus</taxon>
    </lineage>
</organism>
<evidence type="ECO:0000259" key="6">
    <source>
        <dbReference type="Pfam" id="PF24708"/>
    </source>
</evidence>
<dbReference type="EMBL" id="JBANRG010000006">
    <property type="protein sequence ID" value="KAK7465838.1"/>
    <property type="molecule type" value="Genomic_DNA"/>
</dbReference>
<accession>A0ABR1JP52</accession>
<dbReference type="EMBL" id="JBANRG010000009">
    <property type="protein sequence ID" value="KAK7463874.1"/>
    <property type="molecule type" value="Genomic_DNA"/>
</dbReference>
<evidence type="ECO:0000256" key="3">
    <source>
        <dbReference type="ARBA" id="ARBA00022729"/>
    </source>
</evidence>
<evidence type="ECO:0000313" key="7">
    <source>
        <dbReference type="EMBL" id="KAK7463874.1"/>
    </source>
</evidence>
<dbReference type="SUPFAM" id="SSF53474">
    <property type="entry name" value="alpha/beta-Hydrolases"/>
    <property type="match status" value="1"/>
</dbReference>
<gene>
    <name evidence="8" type="ORF">VKT23_005809</name>
    <name evidence="7" type="ORF">VKT23_007210</name>
</gene>
<reference evidence="7 9" key="1">
    <citation type="submission" date="2024-01" db="EMBL/GenBank/DDBJ databases">
        <title>A draft genome for the cacao thread blight pathogen Marasmiellus scandens.</title>
        <authorList>
            <person name="Baruah I.K."/>
            <person name="Leung J."/>
            <person name="Bukari Y."/>
            <person name="Amoako-Attah I."/>
            <person name="Meinhardt L.W."/>
            <person name="Bailey B.A."/>
            <person name="Cohen S.P."/>
        </authorList>
    </citation>
    <scope>NUCLEOTIDE SEQUENCE [LARGE SCALE GENOMIC DNA]</scope>
    <source>
        <strain evidence="7 9">GH-19</strain>
    </source>
</reference>
<sequence length="421" mass="47307">MSSSNTANGSSSLKQQCRCLPLVIVEGFMGRTGTTFWGDFQKYLGWECNGCQRKVIFSSTGPVSSLHDRACELYYSLVGGIVDYGEEHSRIHCHARYGRTYTQGLYPNWSTDNPLHFLGHSVGGLTIVKLQYLLQNSHFGSGTHPDMIRSVNSISSPFRGTQAVYVLGERTDGAPLIRSFSWGSLLAKAVHLISFMSPLLPEVFDLHTEARLMSYHDISFVSLLKQLWKSDWAESRDATPFDVTFESAEERESTSEGVVNPRTFYRSCTAYVTEMDGESNTYKLPTFLLLLTPLFLMAQAMSSFDFSSLKPIPSFLQSLLRTSGDIEHGFSSSEAGVSDSSARANDGVVPVFSQWHPRSCSMTECRHHKGKSPPVPGAWYVEEISHTHHLSLVPLWISSSRQRRYWIELGRWLREVELQCI</sequence>